<evidence type="ECO:0000313" key="2">
    <source>
        <dbReference type="EMBL" id="MCC2119392.1"/>
    </source>
</evidence>
<dbReference type="EMBL" id="JAJEPV010000014">
    <property type="protein sequence ID" value="MCC2119392.1"/>
    <property type="molecule type" value="Genomic_DNA"/>
</dbReference>
<keyword evidence="1" id="KW-0472">Membrane</keyword>
<keyword evidence="1" id="KW-1133">Transmembrane helix</keyword>
<protein>
    <submittedName>
        <fullName evidence="2">Uncharacterized protein</fullName>
    </submittedName>
</protein>
<feature type="transmembrane region" description="Helical" evidence="1">
    <location>
        <begin position="46"/>
        <end position="66"/>
    </location>
</feature>
<feature type="transmembrane region" description="Helical" evidence="1">
    <location>
        <begin position="6"/>
        <end position="25"/>
    </location>
</feature>
<keyword evidence="1" id="KW-0812">Transmembrane</keyword>
<name>A0AAE3A080_9FIRM</name>
<feature type="transmembrane region" description="Helical" evidence="1">
    <location>
        <begin position="239"/>
        <end position="263"/>
    </location>
</feature>
<gene>
    <name evidence="2" type="ORF">LKD75_07235</name>
</gene>
<sequence length="342" mass="39614">MEKLLFTLILVLAVGIIYLITGRNRRQINKIPEGMAILCQPPGKRYVVYALGVLAVVFVGIFSILYIMDGAPREARGMWSLCVAMAILLLIVTIFAGNIMARECIYFNGDTIQIEKAFQKPRTVRWQEIRKIDGSFDNMVNLYLSDGTKILTVGIGMVNYELFCDVLRKKRPETVAVYYRSQVYESPQKRILRYGTEYYILAGLGILILLEYLAMLLLSGEENPLRGFSQSEPSEWFSLLFAPIYGVACLIFLFIMCNTRVWYSEEKMMIKHPIRKETELYWRNIQRIEAVTAVKQGKRTWKKLRIYTKEGVYKISFAYLTHGKDDFMAEVLKMVEKYEIIN</sequence>
<evidence type="ECO:0000256" key="1">
    <source>
        <dbReference type="SAM" id="Phobius"/>
    </source>
</evidence>
<feature type="transmembrane region" description="Helical" evidence="1">
    <location>
        <begin position="78"/>
        <end position="97"/>
    </location>
</feature>
<keyword evidence="3" id="KW-1185">Reference proteome</keyword>
<dbReference type="Proteomes" id="UP001197795">
    <property type="component" value="Unassembled WGS sequence"/>
</dbReference>
<evidence type="ECO:0000313" key="3">
    <source>
        <dbReference type="Proteomes" id="UP001197795"/>
    </source>
</evidence>
<organism evidence="2 3">
    <name type="scientific">Waltera acetigignens</name>
    <dbReference type="NCBI Taxonomy" id="2981769"/>
    <lineage>
        <taxon>Bacteria</taxon>
        <taxon>Bacillati</taxon>
        <taxon>Bacillota</taxon>
        <taxon>Clostridia</taxon>
        <taxon>Lachnospirales</taxon>
        <taxon>Lachnospiraceae</taxon>
        <taxon>Waltera</taxon>
    </lineage>
</organism>
<reference evidence="2 3" key="1">
    <citation type="submission" date="2021-10" db="EMBL/GenBank/DDBJ databases">
        <title>Anaerobic single-cell dispensing facilitates the cultivation of human gut bacteria.</title>
        <authorList>
            <person name="Afrizal A."/>
        </authorList>
    </citation>
    <scope>NUCLEOTIDE SEQUENCE [LARGE SCALE GENOMIC DNA]</scope>
    <source>
        <strain evidence="2 3">CLA-AA-H273</strain>
    </source>
</reference>
<accession>A0AAE3A080</accession>
<comment type="caution">
    <text evidence="2">The sequence shown here is derived from an EMBL/GenBank/DDBJ whole genome shotgun (WGS) entry which is preliminary data.</text>
</comment>
<feature type="transmembrane region" description="Helical" evidence="1">
    <location>
        <begin position="198"/>
        <end position="219"/>
    </location>
</feature>
<dbReference type="AlphaFoldDB" id="A0AAE3A080"/>
<proteinExistence type="predicted"/>
<dbReference type="RefSeq" id="WP_227063214.1">
    <property type="nucleotide sequence ID" value="NZ_JAJEPV010000014.1"/>
</dbReference>